<dbReference type="GO" id="GO:0003677">
    <property type="term" value="F:DNA binding"/>
    <property type="evidence" value="ECO:0007669"/>
    <property type="project" value="UniProtKB-UniRule"/>
</dbReference>
<dbReference type="RefSeq" id="WP_139126736.1">
    <property type="nucleotide sequence ID" value="NZ_CP101180.1"/>
</dbReference>
<dbReference type="SUPFAM" id="SSF56349">
    <property type="entry name" value="DNA breaking-rejoining enzymes"/>
    <property type="match status" value="1"/>
</dbReference>
<dbReference type="InterPro" id="IPR013762">
    <property type="entry name" value="Integrase-like_cat_sf"/>
</dbReference>
<keyword evidence="2 4" id="KW-0238">DNA-binding</keyword>
<dbReference type="Pfam" id="PF22022">
    <property type="entry name" value="Phage_int_M"/>
    <property type="match status" value="1"/>
</dbReference>
<protein>
    <submittedName>
        <fullName evidence="7">Site-specific integrase</fullName>
    </submittedName>
</protein>
<comment type="similarity">
    <text evidence="1">Belongs to the 'phage' integrase family.</text>
</comment>
<feature type="domain" description="Core-binding (CB)" evidence="6">
    <location>
        <begin position="81"/>
        <end position="182"/>
    </location>
</feature>
<dbReference type="PROSITE" id="PS51900">
    <property type="entry name" value="CB"/>
    <property type="match status" value="1"/>
</dbReference>
<evidence type="ECO:0000256" key="3">
    <source>
        <dbReference type="ARBA" id="ARBA00023172"/>
    </source>
</evidence>
<dbReference type="InterPro" id="IPR010998">
    <property type="entry name" value="Integrase_recombinase_N"/>
</dbReference>
<name>A0AAX3EKQ7_PAEUR</name>
<accession>A0AAX3EKQ7</accession>
<keyword evidence="8" id="KW-1185">Reference proteome</keyword>
<dbReference type="Gene3D" id="1.10.150.130">
    <property type="match status" value="1"/>
</dbReference>
<feature type="domain" description="Tyr recombinase" evidence="5">
    <location>
        <begin position="203"/>
        <end position="409"/>
    </location>
</feature>
<dbReference type="PANTHER" id="PTHR30349">
    <property type="entry name" value="PHAGE INTEGRASE-RELATED"/>
    <property type="match status" value="1"/>
</dbReference>
<gene>
    <name evidence="7" type="ORF">NL394_03995</name>
</gene>
<dbReference type="Pfam" id="PF00589">
    <property type="entry name" value="Phage_integrase"/>
    <property type="match status" value="1"/>
</dbReference>
<dbReference type="PROSITE" id="PS51898">
    <property type="entry name" value="TYR_RECOMBINASE"/>
    <property type="match status" value="1"/>
</dbReference>
<dbReference type="InterPro" id="IPR050090">
    <property type="entry name" value="Tyrosine_recombinase_XerCD"/>
</dbReference>
<dbReference type="CDD" id="cd01189">
    <property type="entry name" value="INT_ICEBs1_C_like"/>
    <property type="match status" value="1"/>
</dbReference>
<dbReference type="InterPro" id="IPR053876">
    <property type="entry name" value="Phage_int_M"/>
</dbReference>
<dbReference type="GO" id="GO:0015074">
    <property type="term" value="P:DNA integration"/>
    <property type="evidence" value="ECO:0007669"/>
    <property type="project" value="InterPro"/>
</dbReference>
<evidence type="ECO:0000313" key="8">
    <source>
        <dbReference type="Proteomes" id="UP001163293"/>
    </source>
</evidence>
<evidence type="ECO:0000256" key="1">
    <source>
        <dbReference type="ARBA" id="ARBA00008857"/>
    </source>
</evidence>
<dbReference type="EMBL" id="CP101185">
    <property type="protein sequence ID" value="UYV98399.1"/>
    <property type="molecule type" value="Genomic_DNA"/>
</dbReference>
<dbReference type="AlphaFoldDB" id="A0AAX3EKQ7"/>
<dbReference type="InterPro" id="IPR011010">
    <property type="entry name" value="DNA_brk_join_enz"/>
</dbReference>
<evidence type="ECO:0000313" key="7">
    <source>
        <dbReference type="EMBL" id="UYV98399.1"/>
    </source>
</evidence>
<keyword evidence="3" id="KW-0233">DNA recombination</keyword>
<evidence type="ECO:0000259" key="6">
    <source>
        <dbReference type="PROSITE" id="PS51900"/>
    </source>
</evidence>
<evidence type="ECO:0000256" key="2">
    <source>
        <dbReference type="ARBA" id="ARBA00023125"/>
    </source>
</evidence>
<dbReference type="Proteomes" id="UP001163293">
    <property type="component" value="Chromosome"/>
</dbReference>
<evidence type="ECO:0000259" key="5">
    <source>
        <dbReference type="PROSITE" id="PS51898"/>
    </source>
</evidence>
<dbReference type="InterPro" id="IPR044068">
    <property type="entry name" value="CB"/>
</dbReference>
<sequence>MPRTRMPVWELFKYPAVKDETTGVWTVRGRYRDDSGARRDIKRSGKTAGAADRALRLAFKNAQVQSQQHAERAQRMQEEALTLGELAMRWLEWRKPAPVKIDQTTQTGTVATDELRLQTWTSYESNLRLHILPAMGELNVSGLKTSDCERTIHDLYNKQAGTGYRTAAMAKQVLMQVMDYAVRQGHRSDNPVRSVSRIPNAKKAPVKLKQATVAAVHEAVRARQPEPGVGGPKPTSRLSDVVLLLMATGLRIGEVLAVRWDDIHINGSAMFLTVSGTLIERKGAFYRQNFPKTDDSQRTLPLTQEWIKAMIRRRNLNRRLTPTNAVFPTRNGTFVRPSNFRDDLKKATGGTLVGEKITPHVFRSTVGTAISEEFGHEAAQMQLGHSSPETTRRHYIQRPDIVPDYSSSLGNLAPPSD</sequence>
<dbReference type="InterPro" id="IPR002104">
    <property type="entry name" value="Integrase_catalytic"/>
</dbReference>
<dbReference type="PANTHER" id="PTHR30349:SF41">
    <property type="entry name" value="INTEGRASE_RECOMBINASE PROTEIN MJ0367-RELATED"/>
    <property type="match status" value="1"/>
</dbReference>
<evidence type="ECO:0000256" key="4">
    <source>
        <dbReference type="PROSITE-ProRule" id="PRU01248"/>
    </source>
</evidence>
<dbReference type="Gene3D" id="1.10.443.10">
    <property type="entry name" value="Intergrase catalytic core"/>
    <property type="match status" value="1"/>
</dbReference>
<dbReference type="GO" id="GO:0006310">
    <property type="term" value="P:DNA recombination"/>
    <property type="evidence" value="ECO:0007669"/>
    <property type="project" value="UniProtKB-KW"/>
</dbReference>
<proteinExistence type="inferred from homology"/>
<organism evidence="7 8">
    <name type="scientific">Paenarthrobacter ureafaciens</name>
    <dbReference type="NCBI Taxonomy" id="37931"/>
    <lineage>
        <taxon>Bacteria</taxon>
        <taxon>Bacillati</taxon>
        <taxon>Actinomycetota</taxon>
        <taxon>Actinomycetes</taxon>
        <taxon>Micrococcales</taxon>
        <taxon>Micrococcaceae</taxon>
        <taxon>Paenarthrobacter</taxon>
    </lineage>
</organism>
<reference evidence="7" key="1">
    <citation type="submission" date="2022-07" db="EMBL/GenBank/DDBJ databases">
        <authorList>
            <person name="Wu T."/>
        </authorList>
    </citation>
    <scope>NUCLEOTIDE SEQUENCE</scope>
    <source>
        <strain evidence="7">SD-1</strain>
    </source>
</reference>